<organism evidence="2 3">
    <name type="scientific">Pandoraea fibrosis</name>
    <dbReference type="NCBI Taxonomy" id="1891094"/>
    <lineage>
        <taxon>Bacteria</taxon>
        <taxon>Pseudomonadati</taxon>
        <taxon>Pseudomonadota</taxon>
        <taxon>Betaproteobacteria</taxon>
        <taxon>Burkholderiales</taxon>
        <taxon>Burkholderiaceae</taxon>
        <taxon>Pandoraea</taxon>
    </lineage>
</organism>
<name>A0ABX6HMC3_9BURK</name>
<dbReference type="SUPFAM" id="SSF56601">
    <property type="entry name" value="beta-lactamase/transpeptidase-like"/>
    <property type="match status" value="1"/>
</dbReference>
<evidence type="ECO:0000313" key="2">
    <source>
        <dbReference type="EMBL" id="QHF12021.1"/>
    </source>
</evidence>
<evidence type="ECO:0000259" key="1">
    <source>
        <dbReference type="Pfam" id="PF00144"/>
    </source>
</evidence>
<gene>
    <name evidence="2" type="ORF">PI93_004675</name>
</gene>
<protein>
    <submittedName>
        <fullName evidence="2">Serine hydrolase</fullName>
    </submittedName>
</protein>
<dbReference type="Pfam" id="PF00144">
    <property type="entry name" value="Beta-lactamase"/>
    <property type="match status" value="1"/>
</dbReference>
<feature type="domain" description="Beta-lactamase-related" evidence="1">
    <location>
        <begin position="64"/>
        <end position="387"/>
    </location>
</feature>
<dbReference type="PANTHER" id="PTHR46825">
    <property type="entry name" value="D-ALANYL-D-ALANINE-CARBOXYPEPTIDASE/ENDOPEPTIDASE AMPH"/>
    <property type="match status" value="1"/>
</dbReference>
<evidence type="ECO:0000313" key="3">
    <source>
        <dbReference type="Proteomes" id="UP000035080"/>
    </source>
</evidence>
<dbReference type="EMBL" id="CP047385">
    <property type="protein sequence ID" value="QHF12021.1"/>
    <property type="molecule type" value="Genomic_DNA"/>
</dbReference>
<dbReference type="Gene3D" id="3.40.710.10">
    <property type="entry name" value="DD-peptidase/beta-lactamase superfamily"/>
    <property type="match status" value="1"/>
</dbReference>
<reference evidence="2 3" key="1">
    <citation type="journal article" date="2015" name="Genome Announc.">
        <title>Genome Sequences of Two Pandoraea pnomenusa Isolates Recovered 11 Months Apart from a Cystic Fibrosis Patient.</title>
        <authorList>
            <person name="Ee R."/>
            <person name="Ambrose M."/>
            <person name="Lazenby J."/>
            <person name="Williams P."/>
            <person name="Chan K.G."/>
            <person name="Roddam L."/>
        </authorList>
    </citation>
    <scope>NUCLEOTIDE SEQUENCE [LARGE SCALE GENOMIC DNA]</scope>
    <source>
        <strain evidence="2 3">6399</strain>
    </source>
</reference>
<sequence>MIGSTSMAPAFWPRIARLRSNTAMATCWAPLALGAAMRLTMRRIDTGGNAVSAQERFDSEALTALFAPFNRSDAPGVVVSAAIGADVVLRRAYGMANTGLGLGLDVRTRLRIGSTTKHMTCLAALLLREAKALDIDVPIRRYLPELTGIAGDAPLRSLMTHTSGQRCALDISLLTNGLIAPQPGYLLDIQRRQTGVNFPAGERMMYCNGGYHLISLAIERVSQQSFAAFLASEIFEPLGMNDTFCLSGDDQIQPHMAASHVGSGTGSYDRGIFPSREILGEGGVVSCVDDMLKWCAHLRGIKRVGSPATWELMFSSPVFSSGLRSDYMMGLKRTQYRGCELIHHAGGVVGGSCQMLCVPEHGIDVVLLSNGAVSAPAALSLRMLDVLLADEMKEAPAPTPARMVSASERAGTYREANGDIVYDIVERGGYMMLSGPLEPSTPTLYQEHSLETDTSEFALESSGDGTFRLCWAPATEPGDVEHLHILHCGHATTYRRIEMPPSVGIEDIDALSGAYASEEADARAMLRPAGSVQDVHGGDRPILSLEIVGRAGECHYDVFPVDIDLFRFSPRGPNATTAGTITIVRLPGTRDVAGLSINTPRTRNLRFAKSLT</sequence>
<dbReference type="PANTHER" id="PTHR46825:SF9">
    <property type="entry name" value="BETA-LACTAMASE-RELATED DOMAIN-CONTAINING PROTEIN"/>
    <property type="match status" value="1"/>
</dbReference>
<keyword evidence="3" id="KW-1185">Reference proteome</keyword>
<accession>A0ABX6HMC3</accession>
<proteinExistence type="predicted"/>
<keyword evidence="2" id="KW-0378">Hydrolase</keyword>
<dbReference type="Proteomes" id="UP000035080">
    <property type="component" value="Chromosome"/>
</dbReference>
<dbReference type="InterPro" id="IPR012338">
    <property type="entry name" value="Beta-lactam/transpept-like"/>
</dbReference>
<dbReference type="GO" id="GO:0016787">
    <property type="term" value="F:hydrolase activity"/>
    <property type="evidence" value="ECO:0007669"/>
    <property type="project" value="UniProtKB-KW"/>
</dbReference>
<dbReference type="InterPro" id="IPR001466">
    <property type="entry name" value="Beta-lactam-related"/>
</dbReference>
<dbReference type="InterPro" id="IPR050491">
    <property type="entry name" value="AmpC-like"/>
</dbReference>